<feature type="region of interest" description="Disordered" evidence="1">
    <location>
        <begin position="331"/>
        <end position="367"/>
    </location>
</feature>
<evidence type="ECO:0000256" key="1">
    <source>
        <dbReference type="SAM" id="MobiDB-lite"/>
    </source>
</evidence>
<evidence type="ECO:0000313" key="2">
    <source>
        <dbReference type="EMBL" id="KAK9766908.1"/>
    </source>
</evidence>
<organism evidence="2 3">
    <name type="scientific">Basidiobolus ranarum</name>
    <dbReference type="NCBI Taxonomy" id="34480"/>
    <lineage>
        <taxon>Eukaryota</taxon>
        <taxon>Fungi</taxon>
        <taxon>Fungi incertae sedis</taxon>
        <taxon>Zoopagomycota</taxon>
        <taxon>Entomophthoromycotina</taxon>
        <taxon>Basidiobolomycetes</taxon>
        <taxon>Basidiobolales</taxon>
        <taxon>Basidiobolaceae</taxon>
        <taxon>Basidiobolus</taxon>
    </lineage>
</organism>
<feature type="region of interest" description="Disordered" evidence="1">
    <location>
        <begin position="1"/>
        <end position="53"/>
    </location>
</feature>
<protein>
    <submittedName>
        <fullName evidence="2">Uncharacterized protein</fullName>
    </submittedName>
</protein>
<sequence length="405" mass="45712">MSSRALRNRGKKPSEPALEHSEKSNIITNIDESAVHSEIRERASSKAKNPSEYISMVADTSKERKDYDSNTTSRVRTKWHPRRASIVIEPINVVAMLDTQEEQEYIDAVDTDIQEDFFTQLEKLDDNRVASASTTDPILQDIAREHTVPPVTVNLESASEIELVQENSKSEIDNAHEECNIDRDTSISCSLSIDSNAPAPLFKFKVNPNDTKVPEETFDDDTDDPFGFTQAEKRIKTRKRNQLSQTSFLISPASGQNSDLKNDRTTSVIYKSAKESISGHLSLGNLEATRLAKEETVLPNYTEKKVEQELPRKKRYSEPFVEIIVKSNPKIKLEESPKKHRQSRSKSKGKNTRKQDQGPGLGTNRASFTYGTKLKIDPGVDVTAGEHLKHFVEIDKFELAEEFVF</sequence>
<feature type="compositionally biased region" description="Basic and acidic residues" evidence="1">
    <location>
        <begin position="33"/>
        <end position="44"/>
    </location>
</feature>
<reference evidence="2 3" key="1">
    <citation type="submission" date="2023-04" db="EMBL/GenBank/DDBJ databases">
        <title>Genome of Basidiobolus ranarum AG-B5.</title>
        <authorList>
            <person name="Stajich J.E."/>
            <person name="Carter-House D."/>
            <person name="Gryganskyi A."/>
        </authorList>
    </citation>
    <scope>NUCLEOTIDE SEQUENCE [LARGE SCALE GENOMIC DNA]</scope>
    <source>
        <strain evidence="2 3">AG-B5</strain>
    </source>
</reference>
<accession>A0ABR2WZH7</accession>
<gene>
    <name evidence="2" type="ORF">K7432_003659</name>
</gene>
<dbReference type="EMBL" id="JASJQH010000114">
    <property type="protein sequence ID" value="KAK9766908.1"/>
    <property type="molecule type" value="Genomic_DNA"/>
</dbReference>
<comment type="caution">
    <text evidence="2">The sequence shown here is derived from an EMBL/GenBank/DDBJ whole genome shotgun (WGS) entry which is preliminary data.</text>
</comment>
<proteinExistence type="predicted"/>
<feature type="compositionally biased region" description="Basic residues" evidence="1">
    <location>
        <begin position="1"/>
        <end position="11"/>
    </location>
</feature>
<evidence type="ECO:0000313" key="3">
    <source>
        <dbReference type="Proteomes" id="UP001479436"/>
    </source>
</evidence>
<feature type="compositionally biased region" description="Basic and acidic residues" evidence="1">
    <location>
        <begin position="12"/>
        <end position="23"/>
    </location>
</feature>
<feature type="compositionally biased region" description="Basic residues" evidence="1">
    <location>
        <begin position="338"/>
        <end position="352"/>
    </location>
</feature>
<name>A0ABR2WZH7_9FUNG</name>
<keyword evidence="3" id="KW-1185">Reference proteome</keyword>
<dbReference type="Proteomes" id="UP001479436">
    <property type="component" value="Unassembled WGS sequence"/>
</dbReference>